<dbReference type="InterPro" id="IPR055170">
    <property type="entry name" value="GFO_IDH_MocA-like_dom"/>
</dbReference>
<dbReference type="Pfam" id="PF01408">
    <property type="entry name" value="GFO_IDH_MocA"/>
    <property type="match status" value="1"/>
</dbReference>
<dbReference type="PANTHER" id="PTHR43708:SF3">
    <property type="entry name" value="OXIDOREDUCTASE"/>
    <property type="match status" value="1"/>
</dbReference>
<evidence type="ECO:0000259" key="2">
    <source>
        <dbReference type="Pfam" id="PF01408"/>
    </source>
</evidence>
<dbReference type="InterPro" id="IPR051317">
    <property type="entry name" value="Gfo/Idh/MocA_oxidoreduct"/>
</dbReference>
<dbReference type="Gene3D" id="3.30.360.10">
    <property type="entry name" value="Dihydrodipicolinate Reductase, domain 2"/>
    <property type="match status" value="1"/>
</dbReference>
<dbReference type="Gene3D" id="3.40.50.720">
    <property type="entry name" value="NAD(P)-binding Rossmann-like Domain"/>
    <property type="match status" value="1"/>
</dbReference>
<dbReference type="Pfam" id="PF22725">
    <property type="entry name" value="GFO_IDH_MocA_C3"/>
    <property type="match status" value="1"/>
</dbReference>
<dbReference type="OrthoDB" id="9801953at2"/>
<feature type="domain" description="GFO/IDH/MocA-like oxidoreductase" evidence="3">
    <location>
        <begin position="147"/>
        <end position="276"/>
    </location>
</feature>
<feature type="domain" description="Gfo/Idh/MocA-like oxidoreductase N-terminal" evidence="2">
    <location>
        <begin position="7"/>
        <end position="136"/>
    </location>
</feature>
<proteinExistence type="predicted"/>
<evidence type="ECO:0000313" key="5">
    <source>
        <dbReference type="Proteomes" id="UP000315303"/>
    </source>
</evidence>
<dbReference type="Proteomes" id="UP000315303">
    <property type="component" value="Unassembled WGS sequence"/>
</dbReference>
<reference evidence="4 5" key="1">
    <citation type="submission" date="2019-01" db="EMBL/GenBank/DDBJ databases">
        <title>Litorilituus lipolytica sp. nov., isolated from intertidal sand of the Yellow Sea in China.</title>
        <authorList>
            <person name="Liu A."/>
        </authorList>
    </citation>
    <scope>NUCLEOTIDE SEQUENCE [LARGE SCALE GENOMIC DNA]</scope>
    <source>
        <strain evidence="4 5">RZ04</strain>
    </source>
</reference>
<dbReference type="AlphaFoldDB" id="A0A502KV86"/>
<sequence length="383" mass="42103">MTMVKLKMGMVGGGQGAFIGAVHRIAAQLDNQIELVCGAFNQNPDDTIASGLSFGLPKNRCYASYKEMFIEEQKLPDTERMDLVAIVTPNHLHYDIATLAIEHGFHVISDKPATLNLNQVIALSETLAKHNSLYALTHTYSGYPMIKEAKHRIKQDELGEIRKIVVNYPQGWLSQPTDENNKQAAWRLNPEMAGISCCIADIGVHGAHLAEYISGLTISHVCADLTTTVAGRYLDDDGTVMLRFSNGAKGVLLASQIATGEENNLTISLYGEKASLHWSQESPNSLIKKYPNQSSEIIRTGVGNLCAITQSNTRLPAGHPEGYIEAFANIYLNFAQQIHALKHQLVPPTSALDVPDIKDAIRGMTFIERVVQASESDQKWHKI</sequence>
<dbReference type="PANTHER" id="PTHR43708">
    <property type="entry name" value="CONSERVED EXPRESSED OXIDOREDUCTASE (EUROFUNG)"/>
    <property type="match status" value="1"/>
</dbReference>
<evidence type="ECO:0000313" key="4">
    <source>
        <dbReference type="EMBL" id="TPH15630.1"/>
    </source>
</evidence>
<comment type="caution">
    <text evidence="4">The sequence shown here is derived from an EMBL/GenBank/DDBJ whole genome shotgun (WGS) entry which is preliminary data.</text>
</comment>
<dbReference type="EMBL" id="SAWY01000019">
    <property type="protein sequence ID" value="TPH15630.1"/>
    <property type="molecule type" value="Genomic_DNA"/>
</dbReference>
<evidence type="ECO:0000259" key="3">
    <source>
        <dbReference type="Pfam" id="PF22725"/>
    </source>
</evidence>
<gene>
    <name evidence="4" type="ORF">EPA86_08620</name>
</gene>
<keyword evidence="5" id="KW-1185">Reference proteome</keyword>
<dbReference type="InterPro" id="IPR036291">
    <property type="entry name" value="NAD(P)-bd_dom_sf"/>
</dbReference>
<evidence type="ECO:0000256" key="1">
    <source>
        <dbReference type="ARBA" id="ARBA00022729"/>
    </source>
</evidence>
<dbReference type="InterPro" id="IPR000683">
    <property type="entry name" value="Gfo/Idh/MocA-like_OxRdtase_N"/>
</dbReference>
<organism evidence="4 5">
    <name type="scientific">Litorilituus lipolyticus</name>
    <dbReference type="NCBI Taxonomy" id="2491017"/>
    <lineage>
        <taxon>Bacteria</taxon>
        <taxon>Pseudomonadati</taxon>
        <taxon>Pseudomonadota</taxon>
        <taxon>Gammaproteobacteria</taxon>
        <taxon>Alteromonadales</taxon>
        <taxon>Colwelliaceae</taxon>
        <taxon>Litorilituus</taxon>
    </lineage>
</organism>
<dbReference type="SUPFAM" id="SSF51735">
    <property type="entry name" value="NAD(P)-binding Rossmann-fold domains"/>
    <property type="match status" value="1"/>
</dbReference>
<keyword evidence="1" id="KW-0732">Signal</keyword>
<protein>
    <submittedName>
        <fullName evidence="4">Gfo/Idh/MocA family oxidoreductase</fullName>
    </submittedName>
</protein>
<name>A0A502KV86_9GAMM</name>
<dbReference type="GO" id="GO:0000166">
    <property type="term" value="F:nucleotide binding"/>
    <property type="evidence" value="ECO:0007669"/>
    <property type="project" value="InterPro"/>
</dbReference>
<accession>A0A502KV86</accession>
<dbReference type="SUPFAM" id="SSF55347">
    <property type="entry name" value="Glyceraldehyde-3-phosphate dehydrogenase-like, C-terminal domain"/>
    <property type="match status" value="1"/>
</dbReference>